<reference evidence="1 2" key="1">
    <citation type="journal article" date="2019" name="Int. J. Syst. Evol. Microbiol.">
        <title>The Global Catalogue of Microorganisms (GCM) 10K type strain sequencing project: providing services to taxonomists for standard genome sequencing and annotation.</title>
        <authorList>
            <consortium name="The Broad Institute Genomics Platform"/>
            <consortium name="The Broad Institute Genome Sequencing Center for Infectious Disease"/>
            <person name="Wu L."/>
            <person name="Ma J."/>
        </authorList>
    </citation>
    <scope>NUCLEOTIDE SEQUENCE [LARGE SCALE GENOMIC DNA]</scope>
    <source>
        <strain evidence="1 2">JCM 4542</strain>
    </source>
</reference>
<evidence type="ECO:0000313" key="2">
    <source>
        <dbReference type="Proteomes" id="UP001500886"/>
    </source>
</evidence>
<comment type="caution">
    <text evidence="1">The sequence shown here is derived from an EMBL/GenBank/DDBJ whole genome shotgun (WGS) entry which is preliminary data.</text>
</comment>
<keyword evidence="2" id="KW-1185">Reference proteome</keyword>
<protein>
    <submittedName>
        <fullName evidence="1">Uncharacterized protein</fullName>
    </submittedName>
</protein>
<dbReference type="EMBL" id="BAAASL010000015">
    <property type="protein sequence ID" value="GAA2720580.1"/>
    <property type="molecule type" value="Genomic_DNA"/>
</dbReference>
<dbReference type="RefSeq" id="WP_344436866.1">
    <property type="nucleotide sequence ID" value="NZ_BAAASL010000015.1"/>
</dbReference>
<accession>A0ABN3TXU2</accession>
<gene>
    <name evidence="1" type="ORF">GCM10010315_41320</name>
</gene>
<organism evidence="1 2">
    <name type="scientific">Streptomyces luteosporeus</name>
    <dbReference type="NCBI Taxonomy" id="173856"/>
    <lineage>
        <taxon>Bacteria</taxon>
        <taxon>Bacillati</taxon>
        <taxon>Actinomycetota</taxon>
        <taxon>Actinomycetes</taxon>
        <taxon>Kitasatosporales</taxon>
        <taxon>Streptomycetaceae</taxon>
        <taxon>Streptomyces</taxon>
    </lineage>
</organism>
<name>A0ABN3TXU2_9ACTN</name>
<dbReference type="Proteomes" id="UP001500886">
    <property type="component" value="Unassembled WGS sequence"/>
</dbReference>
<sequence length="120" mass="12800">MTTAVTRPLTVTTRIDDAADAVDSAPTTAAYTATVYMNTAPHSFHGHQHHHPLAAATHPDGSPLRLVFHASDGIRDHKDAAEAAFEVGNRQGSDDNGQTWPRDIRSVSVGDVIKVTGPDH</sequence>
<evidence type="ECO:0000313" key="1">
    <source>
        <dbReference type="EMBL" id="GAA2720580.1"/>
    </source>
</evidence>
<proteinExistence type="predicted"/>